<protein>
    <submittedName>
        <fullName evidence="3">DUF2059 domain-containing protein</fullName>
    </submittedName>
</protein>
<dbReference type="RefSeq" id="WP_119910028.1">
    <property type="nucleotide sequence ID" value="NZ_QZCH01000005.1"/>
</dbReference>
<reference evidence="3 4" key="2">
    <citation type="submission" date="2019-01" db="EMBL/GenBank/DDBJ databases">
        <title>Motilimonas pumilus sp. nov., isolated from the gut of sea cucumber (Apostichopus japonicus).</title>
        <authorList>
            <person name="Wang F.-Q."/>
            <person name="Ren L.-H."/>
            <person name="Lin Y.-W."/>
            <person name="Sun G.-H."/>
            <person name="Du Z.-J."/>
            <person name="Zhao J.-X."/>
            <person name="Liu X.-J."/>
            <person name="Liu L.-J."/>
        </authorList>
    </citation>
    <scope>NUCLEOTIDE SEQUENCE [LARGE SCALE GENOMIC DNA]</scope>
    <source>
        <strain evidence="3 4">PLHSC7-2</strain>
    </source>
</reference>
<dbReference type="EMBL" id="QZCH01000005">
    <property type="protein sequence ID" value="RJG49097.1"/>
    <property type="molecule type" value="Genomic_DNA"/>
</dbReference>
<evidence type="ECO:0000313" key="4">
    <source>
        <dbReference type="Proteomes" id="UP000283255"/>
    </source>
</evidence>
<dbReference type="InterPro" id="IPR018637">
    <property type="entry name" value="DUF2059"/>
</dbReference>
<comment type="caution">
    <text evidence="3">The sequence shown here is derived from an EMBL/GenBank/DDBJ whole genome shotgun (WGS) entry which is preliminary data.</text>
</comment>
<proteinExistence type="predicted"/>
<keyword evidence="1" id="KW-0732">Signal</keyword>
<dbReference type="OrthoDB" id="490569at2"/>
<evidence type="ECO:0000259" key="2">
    <source>
        <dbReference type="Pfam" id="PF09832"/>
    </source>
</evidence>
<accession>A0A418YGZ8</accession>
<reference evidence="3 4" key="1">
    <citation type="submission" date="2018-09" db="EMBL/GenBank/DDBJ databases">
        <authorList>
            <person name="Wang F."/>
        </authorList>
    </citation>
    <scope>NUCLEOTIDE SEQUENCE [LARGE SCALE GENOMIC DNA]</scope>
    <source>
        <strain evidence="3 4">PLHSC7-2</strain>
    </source>
</reference>
<dbReference type="AlphaFoldDB" id="A0A418YGZ8"/>
<feature type="signal peptide" evidence="1">
    <location>
        <begin position="1"/>
        <end position="19"/>
    </location>
</feature>
<dbReference type="Pfam" id="PF09832">
    <property type="entry name" value="DUF2059"/>
    <property type="match status" value="1"/>
</dbReference>
<evidence type="ECO:0000313" key="3">
    <source>
        <dbReference type="EMBL" id="RJG49097.1"/>
    </source>
</evidence>
<keyword evidence="4" id="KW-1185">Reference proteome</keyword>
<name>A0A418YGZ8_9GAMM</name>
<evidence type="ECO:0000256" key="1">
    <source>
        <dbReference type="SAM" id="SignalP"/>
    </source>
</evidence>
<feature type="domain" description="DUF2059" evidence="2">
    <location>
        <begin position="74"/>
        <end position="130"/>
    </location>
</feature>
<gene>
    <name evidence="3" type="ORF">D1Z90_06955</name>
</gene>
<organism evidence="3 4">
    <name type="scientific">Motilimonas pumila</name>
    <dbReference type="NCBI Taxonomy" id="2303987"/>
    <lineage>
        <taxon>Bacteria</taxon>
        <taxon>Pseudomonadati</taxon>
        <taxon>Pseudomonadota</taxon>
        <taxon>Gammaproteobacteria</taxon>
        <taxon>Alteromonadales</taxon>
        <taxon>Alteromonadales genera incertae sedis</taxon>
        <taxon>Motilimonas</taxon>
    </lineage>
</organism>
<sequence length="149" mass="17056">MKALYWLFFCLCFSGKALASVESEAEKLLNTVGMEQAMEQSIATMLDLQMQQNPALAPYKETMLAFFEKHMSFDSLKPDLIALYIEMFTEQELKQINQFYSTEAGKKAIRVMPELMQKGAMIGAQRVQTHQGELIEMMQKKEAELIQAQ</sequence>
<feature type="chain" id="PRO_5019416204" evidence="1">
    <location>
        <begin position="20"/>
        <end position="149"/>
    </location>
</feature>
<dbReference type="Proteomes" id="UP000283255">
    <property type="component" value="Unassembled WGS sequence"/>
</dbReference>